<dbReference type="PANTHER" id="PTHR22803">
    <property type="entry name" value="MANNOSE, PHOSPHOLIPASE, LECTIN RECEPTOR RELATED"/>
    <property type="match status" value="1"/>
</dbReference>
<keyword evidence="1" id="KW-1015">Disulfide bond</keyword>
<protein>
    <submittedName>
        <fullName evidence="4">Perlucin-like</fullName>
    </submittedName>
</protein>
<dbReference type="RefSeq" id="XP_030751891.1">
    <property type="nucleotide sequence ID" value="XM_030896031.1"/>
</dbReference>
<dbReference type="AlphaFoldDB" id="A0A6J2XLD1"/>
<reference evidence="4" key="1">
    <citation type="submission" date="2025-08" db="UniProtKB">
        <authorList>
            <consortium name="RefSeq"/>
        </authorList>
    </citation>
    <scope>IDENTIFICATION</scope>
    <source>
        <tissue evidence="4">Gonads</tissue>
    </source>
</reference>
<dbReference type="InterPro" id="IPR018378">
    <property type="entry name" value="C-type_lectin_CS"/>
</dbReference>
<dbReference type="OrthoDB" id="7357196at2759"/>
<proteinExistence type="predicted"/>
<dbReference type="Pfam" id="PF00059">
    <property type="entry name" value="Lectin_C"/>
    <property type="match status" value="1"/>
</dbReference>
<keyword evidence="3" id="KW-1185">Reference proteome</keyword>
<dbReference type="InterPro" id="IPR050111">
    <property type="entry name" value="C-type_lectin/snaclec_domain"/>
</dbReference>
<sequence length="211" mass="24696">MCETVWNTFTYYYKMFPEVILVLSIFSGLCTSDFVSTPNQNYFLSIESLNWTDAREACINASLELVSVLSNKERDTIQTFLKENNLKPADKWSGYWLAGIRYPNGTFYWDTTETEVGLGVQYGWLFGEPSNADALEHCLELKWDGNNFGWNDYHCIVEKRYLCQNRRKDGSDTNGLEDYSFLTEENLRNSYRDRFYYHVRSPVVVGIRNSF</sequence>
<dbReference type="InterPro" id="IPR016187">
    <property type="entry name" value="CTDL_fold"/>
</dbReference>
<dbReference type="CDD" id="cd00037">
    <property type="entry name" value="CLECT"/>
    <property type="match status" value="1"/>
</dbReference>
<evidence type="ECO:0000256" key="1">
    <source>
        <dbReference type="ARBA" id="ARBA00023157"/>
    </source>
</evidence>
<dbReference type="InParanoid" id="A0A6J2XLD1"/>
<dbReference type="KEGG" id="soy:115879285"/>
<dbReference type="Gene3D" id="3.10.100.10">
    <property type="entry name" value="Mannose-Binding Protein A, subunit A"/>
    <property type="match status" value="1"/>
</dbReference>
<dbReference type="SMART" id="SM00034">
    <property type="entry name" value="CLECT"/>
    <property type="match status" value="1"/>
</dbReference>
<dbReference type="GeneID" id="115879285"/>
<organism evidence="3 4">
    <name type="scientific">Sitophilus oryzae</name>
    <name type="common">Rice weevil</name>
    <name type="synonym">Curculio oryzae</name>
    <dbReference type="NCBI Taxonomy" id="7048"/>
    <lineage>
        <taxon>Eukaryota</taxon>
        <taxon>Metazoa</taxon>
        <taxon>Ecdysozoa</taxon>
        <taxon>Arthropoda</taxon>
        <taxon>Hexapoda</taxon>
        <taxon>Insecta</taxon>
        <taxon>Pterygota</taxon>
        <taxon>Neoptera</taxon>
        <taxon>Endopterygota</taxon>
        <taxon>Coleoptera</taxon>
        <taxon>Polyphaga</taxon>
        <taxon>Cucujiformia</taxon>
        <taxon>Curculionidae</taxon>
        <taxon>Dryophthorinae</taxon>
        <taxon>Sitophilus</taxon>
    </lineage>
</organism>
<dbReference type="InterPro" id="IPR016186">
    <property type="entry name" value="C-type_lectin-like/link_sf"/>
</dbReference>
<dbReference type="SUPFAM" id="SSF56436">
    <property type="entry name" value="C-type lectin-like"/>
    <property type="match status" value="1"/>
</dbReference>
<gene>
    <name evidence="4" type="primary">LOC115879285</name>
</gene>
<feature type="domain" description="C-type lectin" evidence="2">
    <location>
        <begin position="37"/>
        <end position="164"/>
    </location>
</feature>
<dbReference type="PROSITE" id="PS00615">
    <property type="entry name" value="C_TYPE_LECTIN_1"/>
    <property type="match status" value="1"/>
</dbReference>
<accession>A0A6J2XLD1</accession>
<evidence type="ECO:0000259" key="2">
    <source>
        <dbReference type="PROSITE" id="PS50041"/>
    </source>
</evidence>
<dbReference type="Proteomes" id="UP000504635">
    <property type="component" value="Unplaced"/>
</dbReference>
<evidence type="ECO:0000313" key="4">
    <source>
        <dbReference type="RefSeq" id="XP_030751891.1"/>
    </source>
</evidence>
<name>A0A6J2XLD1_SITOR</name>
<dbReference type="PROSITE" id="PS50041">
    <property type="entry name" value="C_TYPE_LECTIN_2"/>
    <property type="match status" value="1"/>
</dbReference>
<dbReference type="InterPro" id="IPR001304">
    <property type="entry name" value="C-type_lectin-like"/>
</dbReference>
<evidence type="ECO:0000313" key="3">
    <source>
        <dbReference type="Proteomes" id="UP000504635"/>
    </source>
</evidence>